<protein>
    <submittedName>
        <fullName evidence="2">Uberolysin/carnocyclin family circular bacteriocin</fullName>
    </submittedName>
</protein>
<keyword evidence="3" id="KW-1185">Reference proteome</keyword>
<keyword evidence="1" id="KW-1133">Transmembrane helix</keyword>
<comment type="caution">
    <text evidence="2">The sequence shown here is derived from an EMBL/GenBank/DDBJ whole genome shotgun (WGS) entry which is preliminary data.</text>
</comment>
<dbReference type="Gene3D" id="1.20.225.10">
    <property type="entry name" value="Bacteriocin AS-48"/>
    <property type="match status" value="1"/>
</dbReference>
<accession>A0ABT3DGL3</accession>
<dbReference type="InterPro" id="IPR009086">
    <property type="entry name" value="Bacteriocin_AS48"/>
</dbReference>
<reference evidence="2 3" key="1">
    <citation type="submission" date="2022-10" db="EMBL/GenBank/DDBJ databases">
        <title>Draft genome assembly of moderately radiation resistant bacterium Metabacillus halosaccharovorans.</title>
        <authorList>
            <person name="Pal S."/>
            <person name="Gopinathan A."/>
        </authorList>
    </citation>
    <scope>NUCLEOTIDE SEQUENCE [LARGE SCALE GENOMIC DNA]</scope>
    <source>
        <strain evidence="2 3">VITHBRA001</strain>
    </source>
</reference>
<name>A0ABT3DGL3_9BACI</name>
<keyword evidence="1" id="KW-0812">Transmembrane</keyword>
<dbReference type="Proteomes" id="UP001526147">
    <property type="component" value="Unassembled WGS sequence"/>
</dbReference>
<evidence type="ECO:0000313" key="2">
    <source>
        <dbReference type="EMBL" id="MCV9886188.1"/>
    </source>
</evidence>
<gene>
    <name evidence="2" type="ORF">OIH86_11010</name>
</gene>
<organism evidence="2 3">
    <name type="scientific">Metabacillus halosaccharovorans</name>
    <dbReference type="NCBI Taxonomy" id="930124"/>
    <lineage>
        <taxon>Bacteria</taxon>
        <taxon>Bacillati</taxon>
        <taxon>Bacillota</taxon>
        <taxon>Bacilli</taxon>
        <taxon>Bacillales</taxon>
        <taxon>Bacillaceae</taxon>
        <taxon>Metabacillus</taxon>
    </lineage>
</organism>
<feature type="transmembrane region" description="Helical" evidence="1">
    <location>
        <begin position="77"/>
        <end position="99"/>
    </location>
</feature>
<evidence type="ECO:0000313" key="3">
    <source>
        <dbReference type="Proteomes" id="UP001526147"/>
    </source>
</evidence>
<keyword evidence="1" id="KW-0472">Membrane</keyword>
<evidence type="ECO:0000256" key="1">
    <source>
        <dbReference type="SAM" id="Phobius"/>
    </source>
</evidence>
<proteinExistence type="predicted"/>
<sequence>MSMVLRTNNMIKAIGVIGFLSLVMAVTYSMGSTDASSAMLSVQGISDSFALDLATNLKISERTAYAAIGVILVTSDILTALSLLAAVLGGVGLITAGMVQTAKALAKKKGKEYAAKW</sequence>
<dbReference type="EMBL" id="JAOYEY010000036">
    <property type="protein sequence ID" value="MCV9886188.1"/>
    <property type="molecule type" value="Genomic_DNA"/>
</dbReference>
<dbReference type="RefSeq" id="WP_264142826.1">
    <property type="nucleotide sequence ID" value="NZ_JAOYEY010000036.1"/>
</dbReference>